<dbReference type="OMA" id="GMSWAIQ"/>
<organism evidence="1">
    <name type="scientific">Picea sitchensis</name>
    <name type="common">Sitka spruce</name>
    <name type="synonym">Pinus sitchensis</name>
    <dbReference type="NCBI Taxonomy" id="3332"/>
    <lineage>
        <taxon>Eukaryota</taxon>
        <taxon>Viridiplantae</taxon>
        <taxon>Streptophyta</taxon>
        <taxon>Embryophyta</taxon>
        <taxon>Tracheophyta</taxon>
        <taxon>Spermatophyta</taxon>
        <taxon>Pinopsida</taxon>
        <taxon>Pinidae</taxon>
        <taxon>Conifers I</taxon>
        <taxon>Pinales</taxon>
        <taxon>Pinaceae</taxon>
        <taxon>Picea</taxon>
    </lineage>
</organism>
<reference evidence="1" key="1">
    <citation type="submission" date="2010-04" db="EMBL/GenBank/DDBJ databases">
        <authorList>
            <person name="Reid K.E."/>
            <person name="Liao N."/>
            <person name="Chan S."/>
            <person name="Docking R."/>
            <person name="Taylor G."/>
            <person name="Moore R."/>
            <person name="Mayo M."/>
            <person name="Munro S."/>
            <person name="King J."/>
            <person name="Yanchuk A."/>
            <person name="Holt R."/>
            <person name="Jones S."/>
            <person name="Marra M."/>
            <person name="Ritland C.E."/>
            <person name="Ritland K."/>
            <person name="Bohlmann J."/>
        </authorList>
    </citation>
    <scope>NUCLEOTIDE SEQUENCE</scope>
    <source>
        <tissue evidence="1">Bud</tissue>
    </source>
</reference>
<accession>D5AE77</accession>
<sequence>MGDGGVTCVVASLHVMEHFSTSEPFCGNNTINTIHGFDIKSNSAKLATHRVSRKGLTALCCQRHVMGKITYRFVMGRQPPGVKGMSWAIQYHVIVYMLHEYAVTGTHL</sequence>
<protein>
    <submittedName>
        <fullName evidence="1">Uncharacterized protein</fullName>
    </submittedName>
</protein>
<proteinExistence type="evidence at transcript level"/>
<evidence type="ECO:0000313" key="1">
    <source>
        <dbReference type="EMBL" id="ADE77846.1"/>
    </source>
</evidence>
<dbReference type="AlphaFoldDB" id="D5AE77"/>
<name>D5AE77_PICSI</name>
<dbReference type="EMBL" id="BT124608">
    <property type="protein sequence ID" value="ADE77846.1"/>
    <property type="molecule type" value="mRNA"/>
</dbReference>